<sequence length="470" mass="52150">MDHRSVLHGVGKVFICTLCNKEFAFLCNLEQHQKDLHPEELCTHMELENGKLRPQNYTNPIQTILDPDPEISEEDEELNDSSEELYTTIKVMATGGDNSKGPDVRLGINQHYPSFKPPPFPYHNRTPAGSVASASNFTTRNIPQTFSTAIRCTKCGKSFDNMPELHKHILVCASASDRKRYTPKKNPVPLKQAVKPQNGLVSVAATAEVSSLGQNAFRRMGQPKKLNFNQEPSAKMKLSALNKKKNQLVQKAISQKNRAALTAKRSHEISTSHICPHCSREFTYIGSLNKHVTVSCPRKPVLSKKSKKTGSRGAQMSKEKSGNLRRKTADSEIKLQGSPNKLGKTRANHIGPVIKPAGHKTKVSSSQIRSKRHASFQPSTIPYAKKSRMLSKGSVQMVQSHFSLAVSNHMQQRGTKEVAQRKSTIPSLKKDHLPIKTRERSSGPVTRSTASSDIRGQDGNMQSDDREPVN</sequence>
<reference evidence="4" key="1">
    <citation type="journal article" date="2021" name="Cell">
        <title>Tracing the genetic footprints of vertebrate landing in non-teleost ray-finned fishes.</title>
        <authorList>
            <person name="Bi X."/>
            <person name="Wang K."/>
            <person name="Yang L."/>
            <person name="Pan H."/>
            <person name="Jiang H."/>
            <person name="Wei Q."/>
            <person name="Fang M."/>
            <person name="Yu H."/>
            <person name="Zhu C."/>
            <person name="Cai Y."/>
            <person name="He Y."/>
            <person name="Gan X."/>
            <person name="Zeng H."/>
            <person name="Yu D."/>
            <person name="Zhu Y."/>
            <person name="Jiang H."/>
            <person name="Qiu Q."/>
            <person name="Yang H."/>
            <person name="Zhang Y.E."/>
            <person name="Wang W."/>
            <person name="Zhu M."/>
            <person name="He S."/>
            <person name="Zhang G."/>
        </authorList>
    </citation>
    <scope>NUCLEOTIDE SEQUENCE</scope>
    <source>
        <strain evidence="4">Bchr_001</strain>
    </source>
</reference>
<name>A0ABS2YZJ1_POLSE</name>
<dbReference type="PROSITE" id="PS50157">
    <property type="entry name" value="ZINC_FINGER_C2H2_2"/>
    <property type="match status" value="3"/>
</dbReference>
<dbReference type="InterPro" id="IPR036236">
    <property type="entry name" value="Znf_C2H2_sf"/>
</dbReference>
<feature type="compositionally biased region" description="Basic residues" evidence="2">
    <location>
        <begin position="301"/>
        <end position="310"/>
    </location>
</feature>
<feature type="region of interest" description="Disordered" evidence="2">
    <location>
        <begin position="299"/>
        <end position="381"/>
    </location>
</feature>
<feature type="compositionally biased region" description="Basic and acidic residues" evidence="2">
    <location>
        <begin position="428"/>
        <end position="441"/>
    </location>
</feature>
<accession>A0ABS2YZJ1</accession>
<gene>
    <name evidence="4" type="primary">Prdm2</name>
    <name evidence="4" type="ORF">GTO92_0008462</name>
</gene>
<dbReference type="Pfam" id="PF13912">
    <property type="entry name" value="zf-C2H2_6"/>
    <property type="match status" value="1"/>
</dbReference>
<organism evidence="4 5">
    <name type="scientific">Polypterus senegalus</name>
    <name type="common">Senegal bichir</name>
    <dbReference type="NCBI Taxonomy" id="55291"/>
    <lineage>
        <taxon>Eukaryota</taxon>
        <taxon>Metazoa</taxon>
        <taxon>Chordata</taxon>
        <taxon>Craniata</taxon>
        <taxon>Vertebrata</taxon>
        <taxon>Euteleostomi</taxon>
        <taxon>Actinopterygii</taxon>
        <taxon>Polypteriformes</taxon>
        <taxon>Polypteridae</taxon>
        <taxon>Polypterus</taxon>
    </lineage>
</organism>
<keyword evidence="1" id="KW-0862">Zinc</keyword>
<proteinExistence type="predicted"/>
<dbReference type="EMBL" id="JAAWVN010014137">
    <property type="protein sequence ID" value="MBN3291803.1"/>
    <property type="molecule type" value="Genomic_DNA"/>
</dbReference>
<dbReference type="Proteomes" id="UP001166052">
    <property type="component" value="Unassembled WGS sequence"/>
</dbReference>
<evidence type="ECO:0000313" key="5">
    <source>
        <dbReference type="Proteomes" id="UP001166052"/>
    </source>
</evidence>
<dbReference type="SMART" id="SM00355">
    <property type="entry name" value="ZnF_C2H2"/>
    <property type="match status" value="3"/>
</dbReference>
<feature type="domain" description="C2H2-type" evidence="3">
    <location>
        <begin position="273"/>
        <end position="300"/>
    </location>
</feature>
<dbReference type="PANTHER" id="PTHR16515:SF37">
    <property type="entry name" value="PR DOMAIN ZINC FINGER PROTEIN 2"/>
    <property type="match status" value="1"/>
</dbReference>
<feature type="compositionally biased region" description="Polar residues" evidence="2">
    <location>
        <begin position="443"/>
        <end position="462"/>
    </location>
</feature>
<dbReference type="Pfam" id="PF00096">
    <property type="entry name" value="zf-C2H2"/>
    <property type="match status" value="1"/>
</dbReference>
<keyword evidence="1" id="KW-0479">Metal-binding</keyword>
<dbReference type="PANTHER" id="PTHR16515">
    <property type="entry name" value="PR DOMAIN ZINC FINGER PROTEIN"/>
    <property type="match status" value="1"/>
</dbReference>
<feature type="non-terminal residue" evidence="4">
    <location>
        <position position="1"/>
    </location>
</feature>
<dbReference type="SUPFAM" id="SSF57667">
    <property type="entry name" value="beta-beta-alpha zinc fingers"/>
    <property type="match status" value="1"/>
</dbReference>
<feature type="compositionally biased region" description="Basic and acidic residues" evidence="2">
    <location>
        <begin position="317"/>
        <end position="333"/>
    </location>
</feature>
<protein>
    <submittedName>
        <fullName evidence="4">PRDM2 protein</fullName>
    </submittedName>
</protein>
<keyword evidence="5" id="KW-1185">Reference proteome</keyword>
<feature type="non-terminal residue" evidence="4">
    <location>
        <position position="470"/>
    </location>
</feature>
<evidence type="ECO:0000313" key="4">
    <source>
        <dbReference type="EMBL" id="MBN3291803.1"/>
    </source>
</evidence>
<dbReference type="PROSITE" id="PS00028">
    <property type="entry name" value="ZINC_FINGER_C2H2_1"/>
    <property type="match status" value="1"/>
</dbReference>
<evidence type="ECO:0000256" key="2">
    <source>
        <dbReference type="SAM" id="MobiDB-lite"/>
    </source>
</evidence>
<evidence type="ECO:0000256" key="1">
    <source>
        <dbReference type="PROSITE-ProRule" id="PRU00042"/>
    </source>
</evidence>
<feature type="region of interest" description="Disordered" evidence="2">
    <location>
        <begin position="408"/>
        <end position="470"/>
    </location>
</feature>
<keyword evidence="1" id="KW-0863">Zinc-finger</keyword>
<evidence type="ECO:0000259" key="3">
    <source>
        <dbReference type="PROSITE" id="PS50157"/>
    </source>
</evidence>
<dbReference type="InterPro" id="IPR013087">
    <property type="entry name" value="Znf_C2H2_type"/>
</dbReference>
<feature type="domain" description="C2H2-type" evidence="3">
    <location>
        <begin position="150"/>
        <end position="179"/>
    </location>
</feature>
<comment type="caution">
    <text evidence="4">The sequence shown here is derived from an EMBL/GenBank/DDBJ whole genome shotgun (WGS) entry which is preliminary data.</text>
</comment>
<dbReference type="InterPro" id="IPR050331">
    <property type="entry name" value="Zinc_finger"/>
</dbReference>
<feature type="domain" description="C2H2-type" evidence="3">
    <location>
        <begin position="14"/>
        <end position="40"/>
    </location>
</feature>